<evidence type="ECO:0000313" key="6">
    <source>
        <dbReference type="Proteomes" id="UP001164746"/>
    </source>
</evidence>
<feature type="region of interest" description="Disordered" evidence="4">
    <location>
        <begin position="1"/>
        <end position="22"/>
    </location>
</feature>
<protein>
    <submittedName>
        <fullName evidence="5">ANK1-like protein</fullName>
    </submittedName>
</protein>
<dbReference type="EMBL" id="CP111013">
    <property type="protein sequence ID" value="WAQ96770.1"/>
    <property type="molecule type" value="Genomic_DNA"/>
</dbReference>
<evidence type="ECO:0000256" key="3">
    <source>
        <dbReference type="PROSITE-ProRule" id="PRU00023"/>
    </source>
</evidence>
<gene>
    <name evidence="5" type="ORF">MAR_029460</name>
</gene>
<keyword evidence="6" id="KW-1185">Reference proteome</keyword>
<dbReference type="Pfam" id="PF12796">
    <property type="entry name" value="Ank_2"/>
    <property type="match status" value="1"/>
</dbReference>
<dbReference type="InterPro" id="IPR002110">
    <property type="entry name" value="Ankyrin_rpt"/>
</dbReference>
<name>A0ABY7DP42_MYAAR</name>
<feature type="repeat" description="ANK" evidence="3">
    <location>
        <begin position="121"/>
        <end position="153"/>
    </location>
</feature>
<sequence length="181" mass="19713">MCGGAKRTAGVSESSSQCGEADPSEEFYGKPLLHLAAIGRCVEFAGELMSAVARVDSTEKRGVTALRNLSMCKWLLKNGVCTSRYSSSGKHPLHLASTSAPEVLDLLLSRGHDVNTPDTINGDTPLHVACNMANSETITVLIKHGCKFNQVNKHRQTPLAKLLRLAKDFNDFHSRSSYHIY</sequence>
<dbReference type="Proteomes" id="UP001164746">
    <property type="component" value="Chromosome 2"/>
</dbReference>
<reference evidence="5" key="1">
    <citation type="submission" date="2022-11" db="EMBL/GenBank/DDBJ databases">
        <title>Centuries of genome instability and evolution in soft-shell clam transmissible cancer (bioRxiv).</title>
        <authorList>
            <person name="Hart S.F.M."/>
            <person name="Yonemitsu M.A."/>
            <person name="Giersch R.M."/>
            <person name="Beal B.F."/>
            <person name="Arriagada G."/>
            <person name="Davis B.W."/>
            <person name="Ostrander E.A."/>
            <person name="Goff S.P."/>
            <person name="Metzger M.J."/>
        </authorList>
    </citation>
    <scope>NUCLEOTIDE SEQUENCE</scope>
    <source>
        <strain evidence="5">MELC-2E11</strain>
        <tissue evidence="5">Siphon/mantle</tissue>
    </source>
</reference>
<dbReference type="Gene3D" id="1.25.40.20">
    <property type="entry name" value="Ankyrin repeat-containing domain"/>
    <property type="match status" value="1"/>
</dbReference>
<evidence type="ECO:0000313" key="5">
    <source>
        <dbReference type="EMBL" id="WAQ96770.1"/>
    </source>
</evidence>
<dbReference type="SUPFAM" id="SSF48403">
    <property type="entry name" value="Ankyrin repeat"/>
    <property type="match status" value="1"/>
</dbReference>
<dbReference type="InterPro" id="IPR036770">
    <property type="entry name" value="Ankyrin_rpt-contain_sf"/>
</dbReference>
<dbReference type="SMART" id="SM00248">
    <property type="entry name" value="ANK"/>
    <property type="match status" value="3"/>
</dbReference>
<organism evidence="5 6">
    <name type="scientific">Mya arenaria</name>
    <name type="common">Soft-shell clam</name>
    <dbReference type="NCBI Taxonomy" id="6604"/>
    <lineage>
        <taxon>Eukaryota</taxon>
        <taxon>Metazoa</taxon>
        <taxon>Spiralia</taxon>
        <taxon>Lophotrochozoa</taxon>
        <taxon>Mollusca</taxon>
        <taxon>Bivalvia</taxon>
        <taxon>Autobranchia</taxon>
        <taxon>Heteroconchia</taxon>
        <taxon>Euheterodonta</taxon>
        <taxon>Imparidentia</taxon>
        <taxon>Neoheterodontei</taxon>
        <taxon>Myida</taxon>
        <taxon>Myoidea</taxon>
        <taxon>Myidae</taxon>
        <taxon>Mya</taxon>
    </lineage>
</organism>
<keyword evidence="1" id="KW-0677">Repeat</keyword>
<dbReference type="PROSITE" id="PS50088">
    <property type="entry name" value="ANK_REPEAT"/>
    <property type="match status" value="1"/>
</dbReference>
<accession>A0ABY7DP42</accession>
<dbReference type="PANTHER" id="PTHR24180:SF45">
    <property type="entry name" value="POLY [ADP-RIBOSE] POLYMERASE TANKYRASE"/>
    <property type="match status" value="1"/>
</dbReference>
<proteinExistence type="predicted"/>
<keyword evidence="2 3" id="KW-0040">ANK repeat</keyword>
<dbReference type="PANTHER" id="PTHR24180">
    <property type="entry name" value="CYCLIN-DEPENDENT KINASE INHIBITOR 2C-RELATED"/>
    <property type="match status" value="1"/>
</dbReference>
<evidence type="ECO:0000256" key="2">
    <source>
        <dbReference type="ARBA" id="ARBA00023043"/>
    </source>
</evidence>
<evidence type="ECO:0000256" key="4">
    <source>
        <dbReference type="SAM" id="MobiDB-lite"/>
    </source>
</evidence>
<evidence type="ECO:0000256" key="1">
    <source>
        <dbReference type="ARBA" id="ARBA00022737"/>
    </source>
</evidence>
<dbReference type="PROSITE" id="PS50297">
    <property type="entry name" value="ANK_REP_REGION"/>
    <property type="match status" value="1"/>
</dbReference>
<dbReference type="InterPro" id="IPR051637">
    <property type="entry name" value="Ank_repeat_dom-contain_49"/>
</dbReference>